<evidence type="ECO:0000256" key="2">
    <source>
        <dbReference type="ARBA" id="ARBA00010687"/>
    </source>
</evidence>
<dbReference type="InterPro" id="IPR017853">
    <property type="entry name" value="GH"/>
</dbReference>
<dbReference type="PANTHER" id="PTHR34983:SF1">
    <property type="entry name" value="ARABINOGALACTAN ENDO-BETA-1,4-GALACTANASE A"/>
    <property type="match status" value="1"/>
</dbReference>
<dbReference type="InterPro" id="IPR011683">
    <property type="entry name" value="Glyco_hydro_53"/>
</dbReference>
<comment type="similarity">
    <text evidence="2 6">Belongs to the glycosyl hydrolase 53 family.</text>
</comment>
<dbReference type="Proteomes" id="UP000326702">
    <property type="component" value="Chromosome"/>
</dbReference>
<dbReference type="PROSITE" id="PS51318">
    <property type="entry name" value="TAT"/>
    <property type="match status" value="1"/>
</dbReference>
<keyword evidence="4 6" id="KW-0378">Hydrolase</keyword>
<evidence type="ECO:0000256" key="1">
    <source>
        <dbReference type="ARBA" id="ARBA00001695"/>
    </source>
</evidence>
<reference evidence="8 9" key="1">
    <citation type="submission" date="2019-10" db="EMBL/GenBank/DDBJ databases">
        <title>Genome sequence of Luteimicrobium xylanilyticum HY-24.</title>
        <authorList>
            <person name="Kim D.Y."/>
            <person name="Park H.-Y."/>
        </authorList>
    </citation>
    <scope>NUCLEOTIDE SEQUENCE [LARGE SCALE GENOMIC DNA]</scope>
    <source>
        <strain evidence="8 9">HY-24</strain>
    </source>
</reference>
<dbReference type="AlphaFoldDB" id="A0A5P9Q6R4"/>
<evidence type="ECO:0000313" key="8">
    <source>
        <dbReference type="EMBL" id="QFU96800.1"/>
    </source>
</evidence>
<accession>A0A5P9Q6R4</accession>
<keyword evidence="9" id="KW-1185">Reference proteome</keyword>
<dbReference type="Pfam" id="PF07745">
    <property type="entry name" value="Glyco_hydro_53"/>
    <property type="match status" value="1"/>
</dbReference>
<protein>
    <recommendedName>
        <fullName evidence="3 6">Arabinogalactan endo-beta-1,4-galactanase</fullName>
        <ecNumber evidence="3 6">3.2.1.89</ecNumber>
    </recommendedName>
</protein>
<dbReference type="PANTHER" id="PTHR34983">
    <property type="entry name" value="ARABINOGALACTAN ENDO-BETA-1,4-GALACTANASE A"/>
    <property type="match status" value="1"/>
</dbReference>
<name>A0A5P9Q6R4_9MICO</name>
<evidence type="ECO:0000313" key="9">
    <source>
        <dbReference type="Proteomes" id="UP000326702"/>
    </source>
</evidence>
<dbReference type="GO" id="GO:0045490">
    <property type="term" value="P:pectin catabolic process"/>
    <property type="evidence" value="ECO:0007669"/>
    <property type="project" value="TreeGrafter"/>
</dbReference>
<evidence type="ECO:0000256" key="6">
    <source>
        <dbReference type="RuleBase" id="RU361192"/>
    </source>
</evidence>
<dbReference type="OrthoDB" id="3981930at2"/>
<feature type="compositionally biased region" description="Polar residues" evidence="7">
    <location>
        <begin position="59"/>
        <end position="71"/>
    </location>
</feature>
<feature type="chain" id="PRO_5039754897" description="Arabinogalactan endo-beta-1,4-galactanase" evidence="6">
    <location>
        <begin position="30"/>
        <end position="565"/>
    </location>
</feature>
<dbReference type="Gene3D" id="3.20.20.80">
    <property type="entry name" value="Glycosidases"/>
    <property type="match status" value="1"/>
</dbReference>
<evidence type="ECO:0000256" key="5">
    <source>
        <dbReference type="ARBA" id="ARBA00023295"/>
    </source>
</evidence>
<feature type="signal peptide" evidence="6">
    <location>
        <begin position="1"/>
        <end position="29"/>
    </location>
</feature>
<comment type="catalytic activity">
    <reaction evidence="1 6">
        <text>The enzyme specifically hydrolyzes (1-&gt;4)-beta-D-galactosidic linkages in type I arabinogalactans.</text>
        <dbReference type="EC" id="3.2.1.89"/>
    </reaction>
</comment>
<feature type="region of interest" description="Disordered" evidence="7">
    <location>
        <begin position="37"/>
        <end position="83"/>
    </location>
</feature>
<dbReference type="GO" id="GO:0015926">
    <property type="term" value="F:glucosidase activity"/>
    <property type="evidence" value="ECO:0007669"/>
    <property type="project" value="InterPro"/>
</dbReference>
<dbReference type="RefSeq" id="WP_153021832.1">
    <property type="nucleotide sequence ID" value="NZ_BAABIH010000013.1"/>
</dbReference>
<dbReference type="EC" id="3.2.1.89" evidence="3 6"/>
<keyword evidence="6" id="KW-0732">Signal</keyword>
<dbReference type="EMBL" id="CP045529">
    <property type="protein sequence ID" value="QFU96800.1"/>
    <property type="molecule type" value="Genomic_DNA"/>
</dbReference>
<dbReference type="Gene3D" id="2.60.120.260">
    <property type="entry name" value="Galactose-binding domain-like"/>
    <property type="match status" value="1"/>
</dbReference>
<organism evidence="8 9">
    <name type="scientific">Luteimicrobium xylanilyticum</name>
    <dbReference type="NCBI Taxonomy" id="1133546"/>
    <lineage>
        <taxon>Bacteria</taxon>
        <taxon>Bacillati</taxon>
        <taxon>Actinomycetota</taxon>
        <taxon>Actinomycetes</taxon>
        <taxon>Micrococcales</taxon>
        <taxon>Luteimicrobium</taxon>
    </lineage>
</organism>
<gene>
    <name evidence="8" type="ORF">KDY119_00290</name>
</gene>
<evidence type="ECO:0000256" key="4">
    <source>
        <dbReference type="ARBA" id="ARBA00022801"/>
    </source>
</evidence>
<feature type="compositionally biased region" description="Basic and acidic residues" evidence="7">
    <location>
        <begin position="72"/>
        <end position="82"/>
    </location>
</feature>
<evidence type="ECO:0000256" key="7">
    <source>
        <dbReference type="SAM" id="MobiDB-lite"/>
    </source>
</evidence>
<keyword evidence="5 6" id="KW-0326">Glycosidase</keyword>
<dbReference type="InterPro" id="IPR006311">
    <property type="entry name" value="TAT_signal"/>
</dbReference>
<dbReference type="SUPFAM" id="SSF51445">
    <property type="entry name" value="(Trans)glycosidases"/>
    <property type="match status" value="1"/>
</dbReference>
<proteinExistence type="inferred from homology"/>
<dbReference type="KEGG" id="lxl:KDY119_00290"/>
<evidence type="ECO:0000256" key="3">
    <source>
        <dbReference type="ARBA" id="ARBA00012556"/>
    </source>
</evidence>
<dbReference type="GO" id="GO:0031218">
    <property type="term" value="F:arabinogalactan endo-1,4-beta-galactosidase activity"/>
    <property type="evidence" value="ECO:0007669"/>
    <property type="project" value="UniProtKB-EC"/>
</dbReference>
<sequence>MNPSTTTRRRRVAAASAAVALAATGLAGATALPAAAHGHGPVPTPQVVNPGFEDGLTGWTVSGSQGTSSAAKTEDGGHDDSANRLTEWSASAYRATVSQRVTGVTKGWWTASAWVRSGGGTGDGTAAGTLTISGCGKAASVSVPDTTQDGRWVRLAVSTRATSGTCTLAITTDGPGGAWLNADDVALTSGVVGRAVRGGDLSSVAKNEDLGAVYRDARGRVGDPVRILADQGMNLTRVKVFVNPADGYNDVAHAVATAKRAQRAGMRVLVDFHYSDTWADPGAQKIPSAWSGDTPAQLAEDVRAFTTSAMRAFVRAGVRPDYVQVGNEINSGMLFPWGQTWDVDPSDGVDGAQFDNLASFLTAGSEAVTAVSPSTKVILHLTNINQGTGALTWWLDEITARDVPFDVIGLSYYGYWHGSLADLQDAISTTSARYDRDVLVVETAYPFTLADDTPTWENTIDQPSELVSGYPATPAGQAAQFRAVQDAVASAPGGRGLGAVYWEPAWTDVAGNGWDPADPTSGNAWENQAMFDFGGRLLPAARDFAPTAADRAAEAALGLHVARRR</sequence>